<feature type="region of interest" description="Disordered" evidence="1">
    <location>
        <begin position="150"/>
        <end position="185"/>
    </location>
</feature>
<feature type="compositionally biased region" description="Basic and acidic residues" evidence="1">
    <location>
        <begin position="150"/>
        <end position="170"/>
    </location>
</feature>
<dbReference type="InterPro" id="IPR007224">
    <property type="entry name" value="TIF_Rrn11"/>
</dbReference>
<feature type="non-terminal residue" evidence="2">
    <location>
        <position position="1"/>
    </location>
</feature>
<dbReference type="EMBL" id="MCFJ01000017">
    <property type="protein sequence ID" value="ORY58247.1"/>
    <property type="molecule type" value="Genomic_DNA"/>
</dbReference>
<name>A0A1Y2DGB5_9PEZI</name>
<evidence type="ECO:0000313" key="2">
    <source>
        <dbReference type="EMBL" id="ORY58247.1"/>
    </source>
</evidence>
<gene>
    <name evidence="2" type="ORF">BCR38DRAFT_321086</name>
</gene>
<sequence length="379" mass="44244">PSYVINPRSHSPNTLRQFAVAGLSPEEDVPSKIYRHFPHQPLPDNYTTARDRRGRSRRDRMKSATSGSEADVDTDVDDGRWSRAEQQLVKSYSHRMKHLNTMTAIMHRCLYDGDIERAKRAFGMLVRTKEVDIRLNNMWAVGSEILMRDGEEKRHQSKGKDVLHDDHDEQATEGASSKPPPRWGSAENVETVKRYLEILIQQHPHDPHRPRLTSAVDFWPALFSIEIYSIDAEFKRALHRLDEQLDSTQDAESDTPLSYAGSDDFEMQSLRRDERRKSTKWASKDEIRQDTREAAQQIATRMDQIMENAPYDRHLEILRLRGMVSLFIGDLHLPTRIVEKQGIEDKLQGLEYELDKARDFFRRILERKGRLEPWLMKFL</sequence>
<dbReference type="Proteomes" id="UP000193689">
    <property type="component" value="Unassembled WGS sequence"/>
</dbReference>
<dbReference type="GO" id="GO:0042790">
    <property type="term" value="P:nucleolar large rRNA transcription by RNA polymerase I"/>
    <property type="evidence" value="ECO:0007669"/>
    <property type="project" value="TreeGrafter"/>
</dbReference>
<dbReference type="GeneID" id="63770983"/>
<reference evidence="2 3" key="1">
    <citation type="submission" date="2016-07" db="EMBL/GenBank/DDBJ databases">
        <title>Pervasive Adenine N6-methylation of Active Genes in Fungi.</title>
        <authorList>
            <consortium name="DOE Joint Genome Institute"/>
            <person name="Mondo S.J."/>
            <person name="Dannebaum R.O."/>
            <person name="Kuo R.C."/>
            <person name="Labutti K."/>
            <person name="Haridas S."/>
            <person name="Kuo A."/>
            <person name="Salamov A."/>
            <person name="Ahrendt S.R."/>
            <person name="Lipzen A."/>
            <person name="Sullivan W."/>
            <person name="Andreopoulos W.B."/>
            <person name="Clum A."/>
            <person name="Lindquist E."/>
            <person name="Daum C."/>
            <person name="Ramamoorthy G.K."/>
            <person name="Gryganskyi A."/>
            <person name="Culley D."/>
            <person name="Magnuson J.K."/>
            <person name="James T.Y."/>
            <person name="O'Malley M.A."/>
            <person name="Stajich J.E."/>
            <person name="Spatafora J.W."/>
            <person name="Visel A."/>
            <person name="Grigoriev I.V."/>
        </authorList>
    </citation>
    <scope>NUCLEOTIDE SEQUENCE [LARGE SCALE GENOMIC DNA]</scope>
    <source>
        <strain evidence="2 3">CBS 129021</strain>
    </source>
</reference>
<protein>
    <submittedName>
        <fullName evidence="2">Uncharacterized protein</fullName>
    </submittedName>
</protein>
<accession>A0A1Y2DGB5</accession>
<organism evidence="2 3">
    <name type="scientific">Pseudomassariella vexata</name>
    <dbReference type="NCBI Taxonomy" id="1141098"/>
    <lineage>
        <taxon>Eukaryota</taxon>
        <taxon>Fungi</taxon>
        <taxon>Dikarya</taxon>
        <taxon>Ascomycota</taxon>
        <taxon>Pezizomycotina</taxon>
        <taxon>Sordariomycetes</taxon>
        <taxon>Xylariomycetidae</taxon>
        <taxon>Amphisphaeriales</taxon>
        <taxon>Pseudomassariaceae</taxon>
        <taxon>Pseudomassariella</taxon>
    </lineage>
</organism>
<feature type="compositionally biased region" description="Basic and acidic residues" evidence="1">
    <location>
        <begin position="269"/>
        <end position="285"/>
    </location>
</feature>
<dbReference type="AlphaFoldDB" id="A0A1Y2DGB5"/>
<dbReference type="STRING" id="1141098.A0A1Y2DGB5"/>
<dbReference type="GO" id="GO:0070860">
    <property type="term" value="C:RNA polymerase I core factor complex"/>
    <property type="evidence" value="ECO:0007669"/>
    <property type="project" value="TreeGrafter"/>
</dbReference>
<feature type="region of interest" description="Disordered" evidence="1">
    <location>
        <begin position="245"/>
        <end position="285"/>
    </location>
</feature>
<dbReference type="OrthoDB" id="2159786at2759"/>
<dbReference type="RefSeq" id="XP_040711282.1">
    <property type="nucleotide sequence ID" value="XM_040854771.1"/>
</dbReference>
<evidence type="ECO:0000256" key="1">
    <source>
        <dbReference type="SAM" id="MobiDB-lite"/>
    </source>
</evidence>
<dbReference type="GO" id="GO:0001164">
    <property type="term" value="F:RNA polymerase I core promoter sequence-specific DNA binding"/>
    <property type="evidence" value="ECO:0007669"/>
    <property type="project" value="InterPro"/>
</dbReference>
<dbReference type="InParanoid" id="A0A1Y2DGB5"/>
<dbReference type="PANTHER" id="PTHR28244:SF1">
    <property type="entry name" value="RNA POLYMERASE I-SPECIFIC TRANSCRIPTION INITIATION FACTOR RRN11"/>
    <property type="match status" value="1"/>
</dbReference>
<comment type="caution">
    <text evidence="2">The sequence shown here is derived from an EMBL/GenBank/DDBJ whole genome shotgun (WGS) entry which is preliminary data.</text>
</comment>
<feature type="region of interest" description="Disordered" evidence="1">
    <location>
        <begin position="34"/>
        <end position="78"/>
    </location>
</feature>
<dbReference type="InterPro" id="IPR053029">
    <property type="entry name" value="RNA_pol_I-specific_init_factor"/>
</dbReference>
<dbReference type="GO" id="GO:0001181">
    <property type="term" value="F:RNA polymerase I general transcription initiation factor activity"/>
    <property type="evidence" value="ECO:0007669"/>
    <property type="project" value="InterPro"/>
</dbReference>
<feature type="non-terminal residue" evidence="2">
    <location>
        <position position="379"/>
    </location>
</feature>
<dbReference type="PANTHER" id="PTHR28244">
    <property type="entry name" value="RNA POLYMERASE I-SPECIFIC TRANSCRIPTION INITIATION FACTOR RRN11"/>
    <property type="match status" value="1"/>
</dbReference>
<dbReference type="Pfam" id="PF04090">
    <property type="entry name" value="Rrn11"/>
    <property type="match status" value="1"/>
</dbReference>
<evidence type="ECO:0000313" key="3">
    <source>
        <dbReference type="Proteomes" id="UP000193689"/>
    </source>
</evidence>
<dbReference type="GO" id="GO:0017025">
    <property type="term" value="F:TBP-class protein binding"/>
    <property type="evidence" value="ECO:0007669"/>
    <property type="project" value="TreeGrafter"/>
</dbReference>
<proteinExistence type="predicted"/>
<keyword evidence="3" id="KW-1185">Reference proteome</keyword>